<protein>
    <submittedName>
        <fullName evidence="6">Hsp70 nucleotide exchange factor FES1</fullName>
    </submittedName>
</protein>
<evidence type="ECO:0000256" key="1">
    <source>
        <dbReference type="ARBA" id="ARBA00011045"/>
    </source>
</evidence>
<evidence type="ECO:0000256" key="2">
    <source>
        <dbReference type="ARBA" id="ARBA00022737"/>
    </source>
</evidence>
<feature type="domain" description="Nucleotide exchange factor Fes1" evidence="5">
    <location>
        <begin position="7"/>
        <end position="91"/>
    </location>
</feature>
<organism evidence="6 7">
    <name type="scientific">Lentithecium fluviatile CBS 122367</name>
    <dbReference type="NCBI Taxonomy" id="1168545"/>
    <lineage>
        <taxon>Eukaryota</taxon>
        <taxon>Fungi</taxon>
        <taxon>Dikarya</taxon>
        <taxon>Ascomycota</taxon>
        <taxon>Pezizomycotina</taxon>
        <taxon>Dothideomycetes</taxon>
        <taxon>Pleosporomycetidae</taxon>
        <taxon>Pleosporales</taxon>
        <taxon>Massarineae</taxon>
        <taxon>Lentitheciaceae</taxon>
        <taxon>Lentithecium</taxon>
    </lineage>
</organism>
<comment type="function">
    <text evidence="3">Functions as a nucleotide exchange factor (NEF) for Hsp70 chaperones which accelerates the release of ADP. Required for fully efficient Hsp70-mediated folding of proteins.</text>
</comment>
<reference evidence="6" key="1">
    <citation type="journal article" date="2020" name="Stud. Mycol.">
        <title>101 Dothideomycetes genomes: a test case for predicting lifestyles and emergence of pathogens.</title>
        <authorList>
            <person name="Haridas S."/>
            <person name="Albert R."/>
            <person name="Binder M."/>
            <person name="Bloem J."/>
            <person name="Labutti K."/>
            <person name="Salamov A."/>
            <person name="Andreopoulos B."/>
            <person name="Baker S."/>
            <person name="Barry K."/>
            <person name="Bills G."/>
            <person name="Bluhm B."/>
            <person name="Cannon C."/>
            <person name="Castanera R."/>
            <person name="Culley D."/>
            <person name="Daum C."/>
            <person name="Ezra D."/>
            <person name="Gonzalez J."/>
            <person name="Henrissat B."/>
            <person name="Kuo A."/>
            <person name="Liang C."/>
            <person name="Lipzen A."/>
            <person name="Lutzoni F."/>
            <person name="Magnuson J."/>
            <person name="Mondo S."/>
            <person name="Nolan M."/>
            <person name="Ohm R."/>
            <person name="Pangilinan J."/>
            <person name="Park H.-J."/>
            <person name="Ramirez L."/>
            <person name="Alfaro M."/>
            <person name="Sun H."/>
            <person name="Tritt A."/>
            <person name="Yoshinaga Y."/>
            <person name="Zwiers L.-H."/>
            <person name="Turgeon B."/>
            <person name="Goodwin S."/>
            <person name="Spatafora J."/>
            <person name="Crous P."/>
            <person name="Grigoriev I."/>
        </authorList>
    </citation>
    <scope>NUCLEOTIDE SEQUENCE</scope>
    <source>
        <strain evidence="6">CBS 122367</strain>
    </source>
</reference>
<evidence type="ECO:0000256" key="4">
    <source>
        <dbReference type="SAM" id="MobiDB-lite"/>
    </source>
</evidence>
<dbReference type="Proteomes" id="UP000799291">
    <property type="component" value="Unassembled WGS sequence"/>
</dbReference>
<dbReference type="EMBL" id="MU005573">
    <property type="protein sequence ID" value="KAF2688504.1"/>
    <property type="molecule type" value="Genomic_DNA"/>
</dbReference>
<dbReference type="InterPro" id="IPR016024">
    <property type="entry name" value="ARM-type_fold"/>
</dbReference>
<dbReference type="SUPFAM" id="SSF48371">
    <property type="entry name" value="ARM repeat"/>
    <property type="match status" value="1"/>
</dbReference>
<gene>
    <name evidence="6" type="ORF">K458DRAFT_428070</name>
</gene>
<evidence type="ECO:0000259" key="5">
    <source>
        <dbReference type="Pfam" id="PF08609"/>
    </source>
</evidence>
<dbReference type="OrthoDB" id="10250458at2759"/>
<keyword evidence="2" id="KW-0677">Repeat</keyword>
<dbReference type="GO" id="GO:0005783">
    <property type="term" value="C:endoplasmic reticulum"/>
    <property type="evidence" value="ECO:0007669"/>
    <property type="project" value="TreeGrafter"/>
</dbReference>
<dbReference type="InterPro" id="IPR013918">
    <property type="entry name" value="Nucleotide_exch_fac_Fes1"/>
</dbReference>
<sequence>MNDPRVNDLLKWSIENSEASRKDPNAPKPKTKFNPSILEQMLGGAAPPSDAETMKNRMAMVTSADTTIEQKRRALEDFETLVQGIDNANNIEALRLWTPLVEQLEHKDAGVRMWAAWSVGTAVENNVKAQKRLLVVGGIPTLVKLATEDPDMTVRKKAIRALSGVSRNFQPGLDAVVAHVPASFKPQGSLNAGDMSAVDSVIQPLRENAQRA</sequence>
<dbReference type="PANTHER" id="PTHR19316:SF18">
    <property type="entry name" value="HSP70-BINDING PROTEIN 1"/>
    <property type="match status" value="1"/>
</dbReference>
<dbReference type="Gene3D" id="1.25.10.10">
    <property type="entry name" value="Leucine-rich Repeat Variant"/>
    <property type="match status" value="1"/>
</dbReference>
<dbReference type="AlphaFoldDB" id="A0A6G1JD62"/>
<evidence type="ECO:0000256" key="3">
    <source>
        <dbReference type="ARBA" id="ARBA00024912"/>
    </source>
</evidence>
<name>A0A6G1JD62_9PLEO</name>
<dbReference type="Pfam" id="PF08609">
    <property type="entry name" value="Fes1"/>
    <property type="match status" value="1"/>
</dbReference>
<comment type="similarity">
    <text evidence="1">Belongs to the FES1 family.</text>
</comment>
<dbReference type="PANTHER" id="PTHR19316">
    <property type="entry name" value="PROTEIN FOLDING REGULATOR"/>
    <property type="match status" value="1"/>
</dbReference>
<evidence type="ECO:0000313" key="6">
    <source>
        <dbReference type="EMBL" id="KAF2688504.1"/>
    </source>
</evidence>
<keyword evidence="7" id="KW-1185">Reference proteome</keyword>
<evidence type="ECO:0000313" key="7">
    <source>
        <dbReference type="Proteomes" id="UP000799291"/>
    </source>
</evidence>
<dbReference type="InterPro" id="IPR050693">
    <property type="entry name" value="Hsp70_NEF-Inhibitors"/>
</dbReference>
<dbReference type="GO" id="GO:0000774">
    <property type="term" value="F:adenyl-nucleotide exchange factor activity"/>
    <property type="evidence" value="ECO:0007669"/>
    <property type="project" value="TreeGrafter"/>
</dbReference>
<dbReference type="InterPro" id="IPR011989">
    <property type="entry name" value="ARM-like"/>
</dbReference>
<feature type="region of interest" description="Disordered" evidence="4">
    <location>
        <begin position="1"/>
        <end position="34"/>
    </location>
</feature>
<proteinExistence type="inferred from homology"/>
<accession>A0A6G1JD62</accession>
<dbReference type="Pfam" id="PF13513">
    <property type="entry name" value="HEAT_EZ"/>
    <property type="match status" value="1"/>
</dbReference>